<evidence type="ECO:0000313" key="1">
    <source>
        <dbReference type="EMBL" id="NAS20470.1"/>
    </source>
</evidence>
<proteinExistence type="predicted"/>
<evidence type="ECO:0000313" key="2">
    <source>
        <dbReference type="Proteomes" id="UP000479526"/>
    </source>
</evidence>
<dbReference type="AlphaFoldDB" id="A0A7C9MXQ5"/>
<keyword evidence="2" id="KW-1185">Reference proteome</keyword>
<gene>
    <name evidence="1" type="ORF">GT755_02090</name>
</gene>
<dbReference type="EMBL" id="WXEW01000001">
    <property type="protein sequence ID" value="NAS20470.1"/>
    <property type="molecule type" value="Genomic_DNA"/>
</dbReference>
<dbReference type="RefSeq" id="WP_161477970.1">
    <property type="nucleotide sequence ID" value="NZ_WXEW01000001.1"/>
</dbReference>
<protein>
    <submittedName>
        <fullName evidence="1">Uncharacterized protein</fullName>
    </submittedName>
</protein>
<organism evidence="1 2">
    <name type="scientific">Herbidospora solisilvae</name>
    <dbReference type="NCBI Taxonomy" id="2696284"/>
    <lineage>
        <taxon>Bacteria</taxon>
        <taxon>Bacillati</taxon>
        <taxon>Actinomycetota</taxon>
        <taxon>Actinomycetes</taxon>
        <taxon>Streptosporangiales</taxon>
        <taxon>Streptosporangiaceae</taxon>
        <taxon>Herbidospora</taxon>
    </lineage>
</organism>
<sequence length="217" mass="23072">MRYSDLRHEIDQGTAASTIPAWAGSVLRAVAAGAVRIPAVRHPLGFFCLPVERDGDLGVCLHVWSPQLTTSGSTTSLVHCHSWDLLSFVLYGRISNVLGRISDGAVHRLFEVTGRGDEDAVTATDRLVDYRPERLERFGAGESYSLAAGLFHSTVIEGSGEAATVALGRMIRTGADLSLGPLDTPSHTQRRHVCGAAESARAAAVAAAGLAARYDTY</sequence>
<dbReference type="InterPro" id="IPR011051">
    <property type="entry name" value="RmlC_Cupin_sf"/>
</dbReference>
<dbReference type="SUPFAM" id="SSF51182">
    <property type="entry name" value="RmlC-like cupins"/>
    <property type="match status" value="1"/>
</dbReference>
<name>A0A7C9MXQ5_9ACTN</name>
<dbReference type="Proteomes" id="UP000479526">
    <property type="component" value="Unassembled WGS sequence"/>
</dbReference>
<accession>A0A7C9MXQ5</accession>
<comment type="caution">
    <text evidence="1">The sequence shown here is derived from an EMBL/GenBank/DDBJ whole genome shotgun (WGS) entry which is preliminary data.</text>
</comment>
<reference evidence="1 2" key="1">
    <citation type="submission" date="2020-01" db="EMBL/GenBank/DDBJ databases">
        <title>Herbidospora sp. NEAU-GS84 nov., a novel actinomycete isolated from soil.</title>
        <authorList>
            <person name="Han L."/>
        </authorList>
    </citation>
    <scope>NUCLEOTIDE SEQUENCE [LARGE SCALE GENOMIC DNA]</scope>
    <source>
        <strain evidence="1 2">NEAU-GS84</strain>
    </source>
</reference>